<dbReference type="NCBIfam" id="TIGR03181">
    <property type="entry name" value="PDH_E1_alph_x"/>
    <property type="match status" value="1"/>
</dbReference>
<dbReference type="PANTHER" id="PTHR43380:SF1">
    <property type="entry name" value="2-OXOISOVALERATE DEHYDROGENASE SUBUNIT ALPHA, MITOCHONDRIAL"/>
    <property type="match status" value="1"/>
</dbReference>
<dbReference type="InterPro" id="IPR029061">
    <property type="entry name" value="THDP-binding"/>
</dbReference>
<dbReference type="InterPro" id="IPR001017">
    <property type="entry name" value="DH_E1"/>
</dbReference>
<dbReference type="PANTHER" id="PTHR43380">
    <property type="entry name" value="2-OXOISOVALERATE DEHYDROGENASE SUBUNIT ALPHA, MITOCHONDRIAL"/>
    <property type="match status" value="1"/>
</dbReference>
<name>A0A366IJM2_9MICO</name>
<comment type="caution">
    <text evidence="5">The sequence shown here is derived from an EMBL/GenBank/DDBJ whole genome shotgun (WGS) entry which is preliminary data.</text>
</comment>
<gene>
    <name evidence="5" type="ORF">DFO65_106182</name>
</gene>
<keyword evidence="2" id="KW-0560">Oxidoreductase</keyword>
<keyword evidence="6" id="KW-1185">Reference proteome</keyword>
<dbReference type="Pfam" id="PF00676">
    <property type="entry name" value="E1_dh"/>
    <property type="match status" value="1"/>
</dbReference>
<dbReference type="InterPro" id="IPR050771">
    <property type="entry name" value="Alpha-ketoacid_DH_E1_comp"/>
</dbReference>
<comment type="cofactor">
    <cofactor evidence="1">
        <name>thiamine diphosphate</name>
        <dbReference type="ChEBI" id="CHEBI:58937"/>
    </cofactor>
</comment>
<dbReference type="SUPFAM" id="SSF52518">
    <property type="entry name" value="Thiamin diphosphate-binding fold (THDP-binding)"/>
    <property type="match status" value="1"/>
</dbReference>
<dbReference type="InterPro" id="IPR017596">
    <property type="entry name" value="PdhA/BkdA"/>
</dbReference>
<sequence length="368" mass="39850">MSIDVPTTGRALPELHPVRFIGANGEPADTPTEGLTPPSPSTLLGLYRQMVLVRRFEAQVTALTKQGRLATYPSAAGQEATEVGATTALGPTDWLFPTYRDSAALLTRGIPVAEILAAFRGDWHCGFNPYEYHTAPAATPLATQTLHATGFAMASKLKGRGECTLTIFGDGASSEGDAHEALNFASVWQTPTVFVLQNNQYAISTPLREQSNATLLADRAAGYGIPGLRVDGNDVSAVFAAVSAALERARAGEGPTLIECLTYRIESHTNSDDPTRYRDSAEVDHWKRFDPISRVEKYLRSRGVLDDAGNEEILDSAEALASSVREAMSTPPDIDPTELFDHVYAKPRHSLGEQRRRLEAELAQAGRR</sequence>
<dbReference type="CDD" id="cd02000">
    <property type="entry name" value="TPP_E1_PDC_ADC_BCADC"/>
    <property type="match status" value="1"/>
</dbReference>
<keyword evidence="3" id="KW-0786">Thiamine pyrophosphate</keyword>
<dbReference type="GO" id="GO:0009083">
    <property type="term" value="P:branched-chain amino acid catabolic process"/>
    <property type="evidence" value="ECO:0007669"/>
    <property type="project" value="TreeGrafter"/>
</dbReference>
<dbReference type="EMBL" id="QNSB01000006">
    <property type="protein sequence ID" value="RBP71339.1"/>
    <property type="molecule type" value="Genomic_DNA"/>
</dbReference>
<dbReference type="AlphaFoldDB" id="A0A366IJM2"/>
<organism evidence="5 6">
    <name type="scientific">Brevibacterium celere</name>
    <dbReference type="NCBI Taxonomy" id="225845"/>
    <lineage>
        <taxon>Bacteria</taxon>
        <taxon>Bacillati</taxon>
        <taxon>Actinomycetota</taxon>
        <taxon>Actinomycetes</taxon>
        <taxon>Micrococcales</taxon>
        <taxon>Brevibacteriaceae</taxon>
        <taxon>Brevibacterium</taxon>
    </lineage>
</organism>
<dbReference type="Gene3D" id="3.40.50.970">
    <property type="match status" value="1"/>
</dbReference>
<protein>
    <submittedName>
        <fullName evidence="5">Pyruvate dehydrogenase E1 component alpha subunit</fullName>
    </submittedName>
</protein>
<keyword evidence="5" id="KW-0670">Pyruvate</keyword>
<dbReference type="Proteomes" id="UP000253509">
    <property type="component" value="Unassembled WGS sequence"/>
</dbReference>
<reference evidence="5 6" key="1">
    <citation type="submission" date="2018-06" db="EMBL/GenBank/DDBJ databases">
        <title>Freshwater and sediment microbial communities from various areas in North America, analyzing microbe dynamics in response to fracking.</title>
        <authorList>
            <person name="Lamendella R."/>
        </authorList>
    </citation>
    <scope>NUCLEOTIDE SEQUENCE [LARGE SCALE GENOMIC DNA]</scope>
    <source>
        <strain evidence="5 6">3b_TX</strain>
    </source>
</reference>
<evidence type="ECO:0000256" key="3">
    <source>
        <dbReference type="ARBA" id="ARBA00023052"/>
    </source>
</evidence>
<dbReference type="GO" id="GO:0016624">
    <property type="term" value="F:oxidoreductase activity, acting on the aldehyde or oxo group of donors, disulfide as acceptor"/>
    <property type="evidence" value="ECO:0007669"/>
    <property type="project" value="InterPro"/>
</dbReference>
<dbReference type="GO" id="GO:0000287">
    <property type="term" value="F:magnesium ion binding"/>
    <property type="evidence" value="ECO:0007669"/>
    <property type="project" value="UniProtKB-ARBA"/>
</dbReference>
<proteinExistence type="predicted"/>
<feature type="domain" description="Dehydrogenase E1 component" evidence="4">
    <location>
        <begin position="48"/>
        <end position="320"/>
    </location>
</feature>
<dbReference type="RefSeq" id="WP_113904421.1">
    <property type="nucleotide sequence ID" value="NZ_QNSB01000006.1"/>
</dbReference>
<evidence type="ECO:0000256" key="2">
    <source>
        <dbReference type="ARBA" id="ARBA00023002"/>
    </source>
</evidence>
<evidence type="ECO:0000259" key="4">
    <source>
        <dbReference type="Pfam" id="PF00676"/>
    </source>
</evidence>
<evidence type="ECO:0000313" key="6">
    <source>
        <dbReference type="Proteomes" id="UP000253509"/>
    </source>
</evidence>
<evidence type="ECO:0000256" key="1">
    <source>
        <dbReference type="ARBA" id="ARBA00001964"/>
    </source>
</evidence>
<accession>A0A366IJM2</accession>
<evidence type="ECO:0000313" key="5">
    <source>
        <dbReference type="EMBL" id="RBP71339.1"/>
    </source>
</evidence>